<dbReference type="InterPro" id="IPR000771">
    <property type="entry name" value="FBA_II"/>
</dbReference>
<evidence type="ECO:0000313" key="3">
    <source>
        <dbReference type="Proteomes" id="UP001597338"/>
    </source>
</evidence>
<dbReference type="EC" id="4.1.2.13" evidence="2"/>
<dbReference type="PANTHER" id="PTHR30304">
    <property type="entry name" value="D-TAGATOSE-1,6-BISPHOSPHATE ALDOLASE"/>
    <property type="match status" value="1"/>
</dbReference>
<dbReference type="InterPro" id="IPR013785">
    <property type="entry name" value="Aldolase_TIM"/>
</dbReference>
<comment type="cofactor">
    <cofactor evidence="1">
        <name>Zn(2+)</name>
        <dbReference type="ChEBI" id="CHEBI:29105"/>
    </cofactor>
</comment>
<dbReference type="Proteomes" id="UP001597338">
    <property type="component" value="Unassembled WGS sequence"/>
</dbReference>
<protein>
    <submittedName>
        <fullName evidence="2">Class II fructose-bisphosphate aldolase</fullName>
        <ecNumber evidence="2">4.1.2.13</ecNumber>
    </submittedName>
</protein>
<dbReference type="EMBL" id="JBHUHF010000001">
    <property type="protein sequence ID" value="MFD2024853.1"/>
    <property type="molecule type" value="Genomic_DNA"/>
</dbReference>
<comment type="caution">
    <text evidence="2">The sequence shown here is derived from an EMBL/GenBank/DDBJ whole genome shotgun (WGS) entry which is preliminary data.</text>
</comment>
<proteinExistence type="predicted"/>
<accession>A0ABW4V4T8</accession>
<dbReference type="Gene3D" id="3.20.20.70">
    <property type="entry name" value="Aldolase class I"/>
    <property type="match status" value="1"/>
</dbReference>
<dbReference type="PANTHER" id="PTHR30304:SF0">
    <property type="entry name" value="D-TAGATOSE-1,6-BISPHOSPHATE ALDOLASE SUBUNIT GATY-RELATED"/>
    <property type="match status" value="1"/>
</dbReference>
<evidence type="ECO:0000256" key="1">
    <source>
        <dbReference type="ARBA" id="ARBA00001947"/>
    </source>
</evidence>
<keyword evidence="3" id="KW-1185">Reference proteome</keyword>
<dbReference type="SUPFAM" id="SSF51569">
    <property type="entry name" value="Aldolase"/>
    <property type="match status" value="1"/>
</dbReference>
<dbReference type="PIRSF" id="PIRSF001359">
    <property type="entry name" value="F_bP_aldolase_II"/>
    <property type="match status" value="1"/>
</dbReference>
<name>A0ABW4V4T8_9MICO</name>
<dbReference type="Pfam" id="PF01116">
    <property type="entry name" value="F_bP_aldolase"/>
    <property type="match status" value="1"/>
</dbReference>
<gene>
    <name evidence="2" type="ORF">ACFSL2_04955</name>
</gene>
<dbReference type="RefSeq" id="WP_377196776.1">
    <property type="nucleotide sequence ID" value="NZ_JBHUHF010000001.1"/>
</dbReference>
<keyword evidence="2" id="KW-0456">Lyase</keyword>
<dbReference type="InterPro" id="IPR050246">
    <property type="entry name" value="Class_II_FBP_aldolase"/>
</dbReference>
<evidence type="ECO:0000313" key="2">
    <source>
        <dbReference type="EMBL" id="MFD2024853.1"/>
    </source>
</evidence>
<organism evidence="2 3">
    <name type="scientific">Promicromonospora aerolata</name>
    <dbReference type="NCBI Taxonomy" id="195749"/>
    <lineage>
        <taxon>Bacteria</taxon>
        <taxon>Bacillati</taxon>
        <taxon>Actinomycetota</taxon>
        <taxon>Actinomycetes</taxon>
        <taxon>Micrococcales</taxon>
        <taxon>Promicromonosporaceae</taxon>
        <taxon>Promicromonospora</taxon>
    </lineage>
</organism>
<dbReference type="GO" id="GO:0004332">
    <property type="term" value="F:fructose-bisphosphate aldolase activity"/>
    <property type="evidence" value="ECO:0007669"/>
    <property type="project" value="UniProtKB-EC"/>
</dbReference>
<reference evidence="3" key="1">
    <citation type="journal article" date="2019" name="Int. J. Syst. Evol. Microbiol.">
        <title>The Global Catalogue of Microorganisms (GCM) 10K type strain sequencing project: providing services to taxonomists for standard genome sequencing and annotation.</title>
        <authorList>
            <consortium name="The Broad Institute Genomics Platform"/>
            <consortium name="The Broad Institute Genome Sequencing Center for Infectious Disease"/>
            <person name="Wu L."/>
            <person name="Ma J."/>
        </authorList>
    </citation>
    <scope>NUCLEOTIDE SEQUENCE [LARGE SCALE GENOMIC DNA]</scope>
    <source>
        <strain evidence="3">CCM 7043</strain>
    </source>
</reference>
<sequence>MPLTPTAEILSAAVTAPTGVGAFNVVHLETAEALVAAAEESGRPVVLQLSQNCVAYHGSLQPLARACLELARAADADVAVHLDHAEDEDLARAAVDLGFGSVMFDGSTLEYAANVAATARVVAHAHAAGVAVEAELGRVGGKDGAHAPGVRTDPGEAVRFVADTGVDALAVAVGSSHAMTERNATLDLGLIAALRDALDVPLVLHGSSGVPDDVLVAAVRAGMTKINVSTQLNKHFTAAVRSYLAEHADVVDSRKYVAAGRAAVTAEAARLLRLFAL</sequence>